<evidence type="ECO:0000313" key="3">
    <source>
        <dbReference type="Proteomes" id="UP000289411"/>
    </source>
</evidence>
<dbReference type="CDD" id="cd05271">
    <property type="entry name" value="NDUFA9_like_SDR_a"/>
    <property type="match status" value="1"/>
</dbReference>
<protein>
    <submittedName>
        <fullName evidence="2">Complex I NDUFA9 subunit family protein</fullName>
    </submittedName>
</protein>
<reference evidence="2 3" key="2">
    <citation type="submission" date="2019-02" db="EMBL/GenBank/DDBJ databases">
        <title>'Lichenibacterium ramalinii' gen. nov. sp. nov., 'Lichenibacterium minor' gen. nov. sp. nov.</title>
        <authorList>
            <person name="Pankratov T."/>
        </authorList>
    </citation>
    <scope>NUCLEOTIDE SEQUENCE [LARGE SCALE GENOMIC DNA]</scope>
    <source>
        <strain evidence="2 3">RmlP001</strain>
    </source>
</reference>
<organism evidence="2 3">
    <name type="scientific">Lichenibacterium ramalinae</name>
    <dbReference type="NCBI Taxonomy" id="2316527"/>
    <lineage>
        <taxon>Bacteria</taxon>
        <taxon>Pseudomonadati</taxon>
        <taxon>Pseudomonadota</taxon>
        <taxon>Alphaproteobacteria</taxon>
        <taxon>Hyphomicrobiales</taxon>
        <taxon>Lichenihabitantaceae</taxon>
        <taxon>Lichenibacterium</taxon>
    </lineage>
</organism>
<dbReference type="EMBL" id="QYBC01000019">
    <property type="protein sequence ID" value="RYB02578.1"/>
    <property type="molecule type" value="Genomic_DNA"/>
</dbReference>
<accession>A0A4Q2R7D7</accession>
<dbReference type="FunFam" id="3.40.50.720:FF:000702">
    <property type="entry name" value="NADH dehydrogenase (Ubiquinone)"/>
    <property type="match status" value="1"/>
</dbReference>
<reference evidence="2 3" key="1">
    <citation type="submission" date="2018-09" db="EMBL/GenBank/DDBJ databases">
        <authorList>
            <person name="Grouzdev D.S."/>
            <person name="Krutkina M.S."/>
        </authorList>
    </citation>
    <scope>NUCLEOTIDE SEQUENCE [LARGE SCALE GENOMIC DNA]</scope>
    <source>
        <strain evidence="2 3">RmlP001</strain>
    </source>
</reference>
<dbReference type="SUPFAM" id="SSF51735">
    <property type="entry name" value="NAD(P)-binding Rossmann-fold domains"/>
    <property type="match status" value="1"/>
</dbReference>
<comment type="caution">
    <text evidence="2">The sequence shown here is derived from an EMBL/GenBank/DDBJ whole genome shotgun (WGS) entry which is preliminary data.</text>
</comment>
<gene>
    <name evidence="2" type="ORF">D3272_20705</name>
</gene>
<dbReference type="OrthoDB" id="9776313at2"/>
<keyword evidence="3" id="KW-1185">Reference proteome</keyword>
<dbReference type="Proteomes" id="UP000289411">
    <property type="component" value="Unassembled WGS sequence"/>
</dbReference>
<dbReference type="InterPro" id="IPR036291">
    <property type="entry name" value="NAD(P)-bd_dom_sf"/>
</dbReference>
<dbReference type="InterPro" id="IPR001509">
    <property type="entry name" value="Epimerase_deHydtase"/>
</dbReference>
<dbReference type="GO" id="GO:0044877">
    <property type="term" value="F:protein-containing complex binding"/>
    <property type="evidence" value="ECO:0007669"/>
    <property type="project" value="TreeGrafter"/>
</dbReference>
<feature type="domain" description="NAD-dependent epimerase/dehydratase" evidence="1">
    <location>
        <begin position="12"/>
        <end position="221"/>
    </location>
</feature>
<proteinExistence type="predicted"/>
<dbReference type="InterPro" id="IPR051207">
    <property type="entry name" value="ComplexI_NDUFA9_subunit"/>
</dbReference>
<dbReference type="PANTHER" id="PTHR12126:SF11">
    <property type="entry name" value="NADH DEHYDROGENASE [UBIQUINONE] 1 ALPHA SUBCOMPLEX SUBUNIT 9, MITOCHONDRIAL"/>
    <property type="match status" value="1"/>
</dbReference>
<evidence type="ECO:0000259" key="1">
    <source>
        <dbReference type="Pfam" id="PF01370"/>
    </source>
</evidence>
<dbReference type="Gene3D" id="3.40.50.720">
    <property type="entry name" value="NAD(P)-binding Rossmann-like Domain"/>
    <property type="match status" value="1"/>
</dbReference>
<dbReference type="Pfam" id="PF01370">
    <property type="entry name" value="Epimerase"/>
    <property type="match status" value="1"/>
</dbReference>
<dbReference type="RefSeq" id="WP_129221113.1">
    <property type="nucleotide sequence ID" value="NZ_QYBC01000019.1"/>
</dbReference>
<dbReference type="AlphaFoldDB" id="A0A4Q2R7D7"/>
<evidence type="ECO:0000313" key="2">
    <source>
        <dbReference type="EMBL" id="RYB02578.1"/>
    </source>
</evidence>
<sequence length="336" mass="36040">MAGSDLATNGQVTVFGGSGFLGRHVVRALARAGFRIMAGCRRPDLANYLQPLGRVGQIQPVQANVRYPQSLAAALRHAEVAVNLVGVLTETGDQSFEAVHVSGARAMAKAAREAGVRRFVQVSAIGADPQSESLYARSKALAEDAVREVYPDAVILRPSVVFGPEDDFFNRFAAMARFSPALPLVGGGHTRFQPVFVGDVADVVALAAEGGARPGTVYELGGPGIKTFREIMDYILAVTQRRRALVPVPFGAMEAPAAATETLSKLMLGLFPKTLLMTRDQLKLLAHDNVVSAEAVAEGRTLQGLGNEPRAIETVVPSYLYRYRKHGQFDRDSRLA</sequence>
<name>A0A4Q2R7D7_9HYPH</name>
<dbReference type="PANTHER" id="PTHR12126">
    <property type="entry name" value="NADH-UBIQUINONE OXIDOREDUCTASE 39 KDA SUBUNIT-RELATED"/>
    <property type="match status" value="1"/>
</dbReference>